<dbReference type="PANTHER" id="PTHR33077:SF102">
    <property type="entry name" value="PROTEIN TIFY"/>
    <property type="match status" value="1"/>
</dbReference>
<dbReference type="InterPro" id="IPR010399">
    <property type="entry name" value="Tify_dom"/>
</dbReference>
<dbReference type="Pfam" id="PF06200">
    <property type="entry name" value="tify"/>
    <property type="match status" value="1"/>
</dbReference>
<protein>
    <recommendedName>
        <fullName evidence="2">Protein TIFY</fullName>
    </recommendedName>
    <alternativeName>
        <fullName evidence="2">Jasmonate ZIM domain-containing protein</fullName>
    </alternativeName>
</protein>
<dbReference type="InterPro" id="IPR040390">
    <property type="entry name" value="TIFY/JAZ"/>
</dbReference>
<sequence length="219" mass="24180">MKTKNSNSNNVELCSDHRNKNDHKGKNGSRTTNDMSQTVCLFKKYLLARAQYDNIGKTNTEESEVINKSPHRHLLPIKFSRNSLSRPPSLLERNLLPELRCDSEQSTQSRANKASGSSQFTIFYDGKVNVYDNVSAEKAQEVMLILGGESSLSKPVPKEADSRSSPPRKSDSQITSKSPYEVVASSPSNGATENNRPSLSPFPSRLGYFFPVAANKGPV</sequence>
<comment type="function">
    <text evidence="2">Repressor of jasmonate responses.</text>
</comment>
<keyword evidence="2" id="KW-0539">Nucleus</keyword>
<proteinExistence type="inferred from homology"/>
<dbReference type="AlphaFoldDB" id="W9QMW2"/>
<evidence type="ECO:0000256" key="3">
    <source>
        <dbReference type="SAM" id="MobiDB-lite"/>
    </source>
</evidence>
<feature type="region of interest" description="Disordered" evidence="3">
    <location>
        <begin position="1"/>
        <end position="33"/>
    </location>
</feature>
<dbReference type="GO" id="GO:2000022">
    <property type="term" value="P:regulation of jasmonic acid mediated signaling pathway"/>
    <property type="evidence" value="ECO:0007669"/>
    <property type="project" value="UniProtKB-UniRule"/>
</dbReference>
<comment type="domain">
    <text evidence="2">The jas domain is required for interaction with COI1.</text>
</comment>
<keyword evidence="2" id="KW-1184">Jasmonic acid signaling pathway</keyword>
<dbReference type="PROSITE" id="PS51320">
    <property type="entry name" value="TIFY"/>
    <property type="match status" value="1"/>
</dbReference>
<dbReference type="EMBL" id="KE343428">
    <property type="protein sequence ID" value="EXB29038.1"/>
    <property type="molecule type" value="Genomic_DNA"/>
</dbReference>
<feature type="compositionally biased region" description="Polar residues" evidence="3">
    <location>
        <begin position="1"/>
        <end position="12"/>
    </location>
</feature>
<dbReference type="GO" id="GO:0009611">
    <property type="term" value="P:response to wounding"/>
    <property type="evidence" value="ECO:0007669"/>
    <property type="project" value="UniProtKB-UniRule"/>
</dbReference>
<evidence type="ECO:0000313" key="5">
    <source>
        <dbReference type="EMBL" id="EXB29038.1"/>
    </source>
</evidence>
<feature type="domain" description="Tify" evidence="4">
    <location>
        <begin position="113"/>
        <end position="148"/>
    </location>
</feature>
<feature type="compositionally biased region" description="Polar residues" evidence="3">
    <location>
        <begin position="185"/>
        <end position="198"/>
    </location>
</feature>
<gene>
    <name evidence="5" type="ORF">L484_018455</name>
</gene>
<feature type="region of interest" description="Disordered" evidence="3">
    <location>
        <begin position="151"/>
        <end position="219"/>
    </location>
</feature>
<name>W9QMW2_9ROSA</name>
<dbReference type="PANTHER" id="PTHR33077">
    <property type="entry name" value="PROTEIN TIFY 4A-RELATED-RELATED"/>
    <property type="match status" value="1"/>
</dbReference>
<evidence type="ECO:0000259" key="4">
    <source>
        <dbReference type="PROSITE" id="PS51320"/>
    </source>
</evidence>
<comment type="subcellular location">
    <subcellularLocation>
        <location evidence="2">Nucleus</location>
    </subcellularLocation>
</comment>
<feature type="compositionally biased region" description="Basic and acidic residues" evidence="3">
    <location>
        <begin position="14"/>
        <end position="25"/>
    </location>
</feature>
<comment type="similarity">
    <text evidence="1 2">Belongs to the TIFY/JAZ family.</text>
</comment>
<dbReference type="Proteomes" id="UP000030645">
    <property type="component" value="Unassembled WGS sequence"/>
</dbReference>
<dbReference type="GO" id="GO:0031347">
    <property type="term" value="P:regulation of defense response"/>
    <property type="evidence" value="ECO:0007669"/>
    <property type="project" value="UniProtKB-UniRule"/>
</dbReference>
<evidence type="ECO:0000313" key="6">
    <source>
        <dbReference type="Proteomes" id="UP000030645"/>
    </source>
</evidence>
<evidence type="ECO:0000256" key="1">
    <source>
        <dbReference type="ARBA" id="ARBA00008614"/>
    </source>
</evidence>
<keyword evidence="6" id="KW-1185">Reference proteome</keyword>
<dbReference type="SMART" id="SM00979">
    <property type="entry name" value="TIFY"/>
    <property type="match status" value="1"/>
</dbReference>
<reference evidence="6" key="1">
    <citation type="submission" date="2013-01" db="EMBL/GenBank/DDBJ databases">
        <title>Draft Genome Sequence of a Mulberry Tree, Morus notabilis C.K. Schneid.</title>
        <authorList>
            <person name="He N."/>
            <person name="Zhao S."/>
        </authorList>
    </citation>
    <scope>NUCLEOTIDE SEQUENCE</scope>
</reference>
<organism evidence="5 6">
    <name type="scientific">Morus notabilis</name>
    <dbReference type="NCBI Taxonomy" id="981085"/>
    <lineage>
        <taxon>Eukaryota</taxon>
        <taxon>Viridiplantae</taxon>
        <taxon>Streptophyta</taxon>
        <taxon>Embryophyta</taxon>
        <taxon>Tracheophyta</taxon>
        <taxon>Spermatophyta</taxon>
        <taxon>Magnoliopsida</taxon>
        <taxon>eudicotyledons</taxon>
        <taxon>Gunneridae</taxon>
        <taxon>Pentapetalae</taxon>
        <taxon>rosids</taxon>
        <taxon>fabids</taxon>
        <taxon>Rosales</taxon>
        <taxon>Moraceae</taxon>
        <taxon>Moreae</taxon>
        <taxon>Morus</taxon>
    </lineage>
</organism>
<evidence type="ECO:0000256" key="2">
    <source>
        <dbReference type="RuleBase" id="RU369065"/>
    </source>
</evidence>
<dbReference type="STRING" id="981085.W9QMW2"/>
<accession>W9QMW2</accession>
<dbReference type="GO" id="GO:0005634">
    <property type="term" value="C:nucleus"/>
    <property type="evidence" value="ECO:0007669"/>
    <property type="project" value="UniProtKB-SubCell"/>
</dbReference>